<dbReference type="EMBL" id="UOEU01000665">
    <property type="protein sequence ID" value="VAW37433.1"/>
    <property type="molecule type" value="Genomic_DNA"/>
</dbReference>
<dbReference type="InterPro" id="IPR023214">
    <property type="entry name" value="HAD_sf"/>
</dbReference>
<protein>
    <submittedName>
        <fullName evidence="1">Uncharacterized protein</fullName>
    </submittedName>
</protein>
<dbReference type="PANTHER" id="PTHR47478">
    <property type="match status" value="1"/>
</dbReference>
<dbReference type="PANTHER" id="PTHR47478:SF1">
    <property type="entry name" value="PYRIMIDINE 5'-NUCLEOTIDASE YJJG"/>
    <property type="match status" value="1"/>
</dbReference>
<dbReference type="InterPro" id="IPR052550">
    <property type="entry name" value="Pyrimidine_5'-ntase_YjjG"/>
</dbReference>
<dbReference type="NCBIfam" id="TIGR01509">
    <property type="entry name" value="HAD-SF-IA-v3"/>
    <property type="match status" value="1"/>
</dbReference>
<dbReference type="AlphaFoldDB" id="A0A3B0VB00"/>
<sequence length="230" mass="25984">MFEAILFDFDGTLVDFVDSDIQSLKWLHAHVSASVPFEDFLETAVNEIMRFHQLVDEKHIDPLLMHEFRLKHTFSKHQIVWHSDYLNLYKNRLVAACIPFAGVEALLCSAKKKVKLGLVTNAYDGQAQRKRIKSSGLEKFFDSIIIAGEVGIYKPDPTIFSYALKSIQADPSKTLFIGDSIKHDIVGANTVGMTTILFRKQVNNRPHGADYAVVGIEALRDLLNILIRPQ</sequence>
<dbReference type="SUPFAM" id="SSF56784">
    <property type="entry name" value="HAD-like"/>
    <property type="match status" value="1"/>
</dbReference>
<gene>
    <name evidence="1" type="ORF">MNBD_CHLOROFLEXI01-3353</name>
</gene>
<proteinExistence type="predicted"/>
<dbReference type="InterPro" id="IPR041492">
    <property type="entry name" value="HAD_2"/>
</dbReference>
<dbReference type="PRINTS" id="PR00413">
    <property type="entry name" value="HADHALOGNASE"/>
</dbReference>
<organism evidence="1">
    <name type="scientific">hydrothermal vent metagenome</name>
    <dbReference type="NCBI Taxonomy" id="652676"/>
    <lineage>
        <taxon>unclassified sequences</taxon>
        <taxon>metagenomes</taxon>
        <taxon>ecological metagenomes</taxon>
    </lineage>
</organism>
<dbReference type="NCBIfam" id="TIGR01549">
    <property type="entry name" value="HAD-SF-IA-v1"/>
    <property type="match status" value="1"/>
</dbReference>
<evidence type="ECO:0000313" key="1">
    <source>
        <dbReference type="EMBL" id="VAW37433.1"/>
    </source>
</evidence>
<dbReference type="InterPro" id="IPR006439">
    <property type="entry name" value="HAD-SF_hydro_IA"/>
</dbReference>
<dbReference type="Pfam" id="PF13419">
    <property type="entry name" value="HAD_2"/>
    <property type="match status" value="1"/>
</dbReference>
<accession>A0A3B0VB00</accession>
<name>A0A3B0VB00_9ZZZZ</name>
<reference evidence="1" key="1">
    <citation type="submission" date="2018-06" db="EMBL/GenBank/DDBJ databases">
        <authorList>
            <person name="Zhirakovskaya E."/>
        </authorList>
    </citation>
    <scope>NUCLEOTIDE SEQUENCE</scope>
</reference>
<dbReference type="SFLD" id="SFLDS00003">
    <property type="entry name" value="Haloacid_Dehalogenase"/>
    <property type="match status" value="1"/>
</dbReference>
<dbReference type="Gene3D" id="3.40.50.1000">
    <property type="entry name" value="HAD superfamily/HAD-like"/>
    <property type="match status" value="1"/>
</dbReference>
<dbReference type="Gene3D" id="1.10.150.520">
    <property type="match status" value="1"/>
</dbReference>
<dbReference type="InterPro" id="IPR036412">
    <property type="entry name" value="HAD-like_sf"/>
</dbReference>
<dbReference type="SFLD" id="SFLDG01129">
    <property type="entry name" value="C1.5:_HAD__Beta-PGM__Phosphata"/>
    <property type="match status" value="1"/>
</dbReference>